<evidence type="ECO:0000313" key="4">
    <source>
        <dbReference type="Proteomes" id="UP000649617"/>
    </source>
</evidence>
<dbReference type="InterPro" id="IPR002156">
    <property type="entry name" value="RNaseH_domain"/>
</dbReference>
<reference evidence="3" key="1">
    <citation type="submission" date="2021-02" db="EMBL/GenBank/DDBJ databases">
        <authorList>
            <person name="Dougan E. K."/>
            <person name="Rhodes N."/>
            <person name="Thang M."/>
            <person name="Chan C."/>
        </authorList>
    </citation>
    <scope>NUCLEOTIDE SEQUENCE</scope>
</reference>
<dbReference type="Pfam" id="PF00075">
    <property type="entry name" value="RNase_H"/>
    <property type="match status" value="1"/>
</dbReference>
<dbReference type="Pfam" id="PF13517">
    <property type="entry name" value="FG-GAP_3"/>
    <property type="match status" value="1"/>
</dbReference>
<dbReference type="InterPro" id="IPR036397">
    <property type="entry name" value="RNaseH_sf"/>
</dbReference>
<dbReference type="InterPro" id="IPR013517">
    <property type="entry name" value="FG-GAP"/>
</dbReference>
<dbReference type="InterPro" id="IPR028994">
    <property type="entry name" value="Integrin_alpha_N"/>
</dbReference>
<evidence type="ECO:0000256" key="1">
    <source>
        <dbReference type="ARBA" id="ARBA00022729"/>
    </source>
</evidence>
<organism evidence="3 4">
    <name type="scientific">Symbiodinium pilosum</name>
    <name type="common">Dinoflagellate</name>
    <dbReference type="NCBI Taxonomy" id="2952"/>
    <lineage>
        <taxon>Eukaryota</taxon>
        <taxon>Sar</taxon>
        <taxon>Alveolata</taxon>
        <taxon>Dinophyceae</taxon>
        <taxon>Suessiales</taxon>
        <taxon>Symbiodiniaceae</taxon>
        <taxon>Symbiodinium</taxon>
    </lineage>
</organism>
<dbReference type="AlphaFoldDB" id="A0A812NIX3"/>
<dbReference type="PROSITE" id="PS50879">
    <property type="entry name" value="RNASE_H_1"/>
    <property type="match status" value="1"/>
</dbReference>
<dbReference type="InterPro" id="IPR012337">
    <property type="entry name" value="RNaseH-like_sf"/>
</dbReference>
<dbReference type="GO" id="GO:0003676">
    <property type="term" value="F:nucleic acid binding"/>
    <property type="evidence" value="ECO:0007669"/>
    <property type="project" value="InterPro"/>
</dbReference>
<dbReference type="EMBL" id="CAJNIZ010011403">
    <property type="protein sequence ID" value="CAE7319053.1"/>
    <property type="molecule type" value="Genomic_DNA"/>
</dbReference>
<dbReference type="PANTHER" id="PTHR44103:SF1">
    <property type="entry name" value="PROPROTEIN CONVERTASE P"/>
    <property type="match status" value="1"/>
</dbReference>
<protein>
    <submittedName>
        <fullName evidence="3">Rnaseh1 protein</fullName>
    </submittedName>
</protein>
<accession>A0A812NIX3</accession>
<dbReference type="PANTHER" id="PTHR44103">
    <property type="entry name" value="PROPROTEIN CONVERTASE P"/>
    <property type="match status" value="1"/>
</dbReference>
<dbReference type="SUPFAM" id="SSF53098">
    <property type="entry name" value="Ribonuclease H-like"/>
    <property type="match status" value="1"/>
</dbReference>
<feature type="domain" description="RNase H type-1" evidence="2">
    <location>
        <begin position="790"/>
        <end position="952"/>
    </location>
</feature>
<sequence>DETLDILFCVLVGDSVTVSLISGTVLPTMDRASELQEVILLTIGSGCDMQALDFDEDGDVDLLLGSTTSAPSRYSRYFERISPKELVERKGEANPLEMFDGKVECVADVDGDGRLDVLTRESYFTYWSVTAGFRYFRHASDGSFVEPAENPFADIALRQEEEFRFMLYVADWNSDGLPDVLAVAWSGAFWTLKKIFQHVSDRRMARNTQIDIYEDLKQDTLDRLFIVDWNGDGFEDVVLLEHRRVDLLGFMYSKHLRLHEFDGQRLREVVGVFDNVTRSLQDNYSAQAAMMDWDQDGDLDLIVLSETDGKIHYHEMISGSLQSEAPQHPFQNISLRKTTWLYPNTITPLPYKLVEPMVVDFDNDGDMDLILGPPDRRYFEQLADGSLHEWPLEQSPIRSVEDIGSFGKFLDCDGDGDFDMLRQNNGLVQACEHDAAHKLQCDDAFLCLGTNLSQLKELPRTVGFFELGLGKLADGHELGDCSGCEPHFYSVSKAVGMARDCAACPGTGGHVCYGRGKCYDDIAAKAVKASQNNSTGALMAMGNGSCNCNEAYFYGRDEDGRDTCVEGNCPAGTEENDGGCASCAAGFYSQAPMLLKPVRDAASALQAAFQALQVVPAASAMLGILRKNRFEVIRFLVLYVSAQGQKVVLTTSMHCQSAYLVSGNGGVWVESLHRKPDILQCPINMDAAGERTPLVKRRRQFLKKWALALEPCHRELRRQYQSKAGPVEQEVDTWSSVEARLAGQLENRELLHWRLTLGPPQVTAVHEAARAKQRLHELNLTGCWPSPSHTAPWTLVYTDGNCSRNATPHLALAGAGVFFAKGHAANGSFPLRGPSQSNQRAEVEAGLYALLVGPAKLELVTDSLTFHDGVLRLLESAHNEDTLPNDHHWAAASHRDVWQAIWVQVRVRHKPYLRIRHVNSHLHGSAVAAGCISFEDFEGNSAADALASDAIRRHHAPEHLIAS</sequence>
<dbReference type="GO" id="GO:0004523">
    <property type="term" value="F:RNA-DNA hybrid ribonuclease activity"/>
    <property type="evidence" value="ECO:0007669"/>
    <property type="project" value="InterPro"/>
</dbReference>
<name>A0A812NIX3_SYMPI</name>
<dbReference type="OrthoDB" id="428748at2759"/>
<dbReference type="SUPFAM" id="SSF69318">
    <property type="entry name" value="Integrin alpha N-terminal domain"/>
    <property type="match status" value="2"/>
</dbReference>
<keyword evidence="1" id="KW-0732">Signal</keyword>
<gene>
    <name evidence="3" type="primary">Rnaseh1</name>
    <name evidence="3" type="ORF">SPIL2461_LOCUS7353</name>
</gene>
<evidence type="ECO:0000259" key="2">
    <source>
        <dbReference type="PROSITE" id="PS50879"/>
    </source>
</evidence>
<feature type="non-terminal residue" evidence="3">
    <location>
        <position position="963"/>
    </location>
</feature>
<dbReference type="Gene3D" id="2.130.10.130">
    <property type="entry name" value="Integrin alpha, N-terminal"/>
    <property type="match status" value="2"/>
</dbReference>
<comment type="caution">
    <text evidence="3">The sequence shown here is derived from an EMBL/GenBank/DDBJ whole genome shotgun (WGS) entry which is preliminary data.</text>
</comment>
<keyword evidence="4" id="KW-1185">Reference proteome</keyword>
<proteinExistence type="predicted"/>
<dbReference type="Gene3D" id="3.30.420.10">
    <property type="entry name" value="Ribonuclease H-like superfamily/Ribonuclease H"/>
    <property type="match status" value="1"/>
</dbReference>
<evidence type="ECO:0000313" key="3">
    <source>
        <dbReference type="EMBL" id="CAE7319053.1"/>
    </source>
</evidence>
<dbReference type="Proteomes" id="UP000649617">
    <property type="component" value="Unassembled WGS sequence"/>
</dbReference>